<proteinExistence type="predicted"/>
<dbReference type="OrthoDB" id="2998325at2759"/>
<sequence length="103" mass="10698">MPSASGNIISQNGKKFIATFLIDEIQYSFAGSLDPSVQSFNCSNATLTYGSVGDLTTTRAYEGQVGVTKVTFTVANGAKLEGPLNLQISPASTVAGNGTWTSN</sequence>
<gene>
    <name evidence="1" type="ORF">BDZ94DRAFT_188072</name>
    <name evidence="2" type="ORF">BDZ94DRAFT_939035</name>
</gene>
<organism evidence="2 3">
    <name type="scientific">Collybia nuda</name>
    <dbReference type="NCBI Taxonomy" id="64659"/>
    <lineage>
        <taxon>Eukaryota</taxon>
        <taxon>Fungi</taxon>
        <taxon>Dikarya</taxon>
        <taxon>Basidiomycota</taxon>
        <taxon>Agaricomycotina</taxon>
        <taxon>Agaricomycetes</taxon>
        <taxon>Agaricomycetidae</taxon>
        <taxon>Agaricales</taxon>
        <taxon>Tricholomatineae</taxon>
        <taxon>Clitocybaceae</taxon>
        <taxon>Collybia</taxon>
    </lineage>
</organism>
<comment type="caution">
    <text evidence="2">The sequence shown here is derived from an EMBL/GenBank/DDBJ whole genome shotgun (WGS) entry which is preliminary data.</text>
</comment>
<dbReference type="AlphaFoldDB" id="A0A9P5XZ27"/>
<evidence type="ECO:0000313" key="1">
    <source>
        <dbReference type="EMBL" id="KAF9457789.1"/>
    </source>
</evidence>
<evidence type="ECO:0000313" key="2">
    <source>
        <dbReference type="EMBL" id="KAF9460263.1"/>
    </source>
</evidence>
<name>A0A9P5XZ27_9AGAR</name>
<accession>A0A9P5XZ27</accession>
<dbReference type="EMBL" id="MU150301">
    <property type="protein sequence ID" value="KAF9460263.1"/>
    <property type="molecule type" value="Genomic_DNA"/>
</dbReference>
<evidence type="ECO:0000313" key="3">
    <source>
        <dbReference type="Proteomes" id="UP000807353"/>
    </source>
</evidence>
<dbReference type="Proteomes" id="UP000807353">
    <property type="component" value="Unassembled WGS sequence"/>
</dbReference>
<reference evidence="2" key="1">
    <citation type="submission" date="2020-11" db="EMBL/GenBank/DDBJ databases">
        <authorList>
            <consortium name="DOE Joint Genome Institute"/>
            <person name="Ahrendt S."/>
            <person name="Riley R."/>
            <person name="Andreopoulos W."/>
            <person name="Labutti K."/>
            <person name="Pangilinan J."/>
            <person name="Ruiz-Duenas F.J."/>
            <person name="Barrasa J.M."/>
            <person name="Sanchez-Garcia M."/>
            <person name="Camarero S."/>
            <person name="Miyauchi S."/>
            <person name="Serrano A."/>
            <person name="Linde D."/>
            <person name="Babiker R."/>
            <person name="Drula E."/>
            <person name="Ayuso-Fernandez I."/>
            <person name="Pacheco R."/>
            <person name="Padilla G."/>
            <person name="Ferreira P."/>
            <person name="Barriuso J."/>
            <person name="Kellner H."/>
            <person name="Castanera R."/>
            <person name="Alfaro M."/>
            <person name="Ramirez L."/>
            <person name="Pisabarro A.G."/>
            <person name="Kuo A."/>
            <person name="Tritt A."/>
            <person name="Lipzen A."/>
            <person name="He G."/>
            <person name="Yan M."/>
            <person name="Ng V."/>
            <person name="Cullen D."/>
            <person name="Martin F."/>
            <person name="Rosso M.-N."/>
            <person name="Henrissat B."/>
            <person name="Hibbett D."/>
            <person name="Martinez A.T."/>
            <person name="Grigoriev I.V."/>
        </authorList>
    </citation>
    <scope>NUCLEOTIDE SEQUENCE</scope>
    <source>
        <strain evidence="2">CBS 247.69</strain>
    </source>
</reference>
<dbReference type="EMBL" id="MU150358">
    <property type="protein sequence ID" value="KAF9457789.1"/>
    <property type="molecule type" value="Genomic_DNA"/>
</dbReference>
<protein>
    <submittedName>
        <fullName evidence="2">Uncharacterized protein</fullName>
    </submittedName>
</protein>
<keyword evidence="3" id="KW-1185">Reference proteome</keyword>